<evidence type="ECO:0000313" key="2">
    <source>
        <dbReference type="EMBL" id="KAF7534112.1"/>
    </source>
</evidence>
<keyword evidence="3" id="KW-1185">Reference proteome</keyword>
<reference evidence="2" key="1">
    <citation type="submission" date="2020-03" db="EMBL/GenBank/DDBJ databases">
        <title>Draft Genome Sequence of Cylindrodendrum hubeiense.</title>
        <authorList>
            <person name="Buettner E."/>
            <person name="Kellner H."/>
        </authorList>
    </citation>
    <scope>NUCLEOTIDE SEQUENCE</scope>
    <source>
        <strain evidence="2">IHI 201604</strain>
    </source>
</reference>
<accession>A0A9P5GX40</accession>
<dbReference type="Proteomes" id="UP000722485">
    <property type="component" value="Unassembled WGS sequence"/>
</dbReference>
<gene>
    <name evidence="2" type="ORF">G7Z17_g13413</name>
</gene>
<protein>
    <submittedName>
        <fullName evidence="2">Uncharacterized protein</fullName>
    </submittedName>
</protein>
<sequence length="75" mass="8430">MANDRTSNNSLEKELANEDIVVAAGFSSKLKRKQNKDKKMADEEEKESKRQFDLKTAMLAAGTSSRSRRKPKGDN</sequence>
<feature type="compositionally biased region" description="Basic residues" evidence="1">
    <location>
        <begin position="66"/>
        <end position="75"/>
    </location>
</feature>
<comment type="caution">
    <text evidence="2">The sequence shown here is derived from an EMBL/GenBank/DDBJ whole genome shotgun (WGS) entry which is preliminary data.</text>
</comment>
<name>A0A9P5GX40_9HYPO</name>
<proteinExistence type="predicted"/>
<organism evidence="2 3">
    <name type="scientific">Cylindrodendrum hubeiense</name>
    <dbReference type="NCBI Taxonomy" id="595255"/>
    <lineage>
        <taxon>Eukaryota</taxon>
        <taxon>Fungi</taxon>
        <taxon>Dikarya</taxon>
        <taxon>Ascomycota</taxon>
        <taxon>Pezizomycotina</taxon>
        <taxon>Sordariomycetes</taxon>
        <taxon>Hypocreomycetidae</taxon>
        <taxon>Hypocreales</taxon>
        <taxon>Nectriaceae</taxon>
        <taxon>Cylindrodendrum</taxon>
    </lineage>
</organism>
<dbReference type="AlphaFoldDB" id="A0A9P5GX40"/>
<feature type="region of interest" description="Disordered" evidence="1">
    <location>
        <begin position="29"/>
        <end position="75"/>
    </location>
</feature>
<feature type="compositionally biased region" description="Basic and acidic residues" evidence="1">
    <location>
        <begin position="37"/>
        <end position="53"/>
    </location>
</feature>
<evidence type="ECO:0000256" key="1">
    <source>
        <dbReference type="SAM" id="MobiDB-lite"/>
    </source>
</evidence>
<dbReference type="EMBL" id="JAANBB010000788">
    <property type="protein sequence ID" value="KAF7534112.1"/>
    <property type="molecule type" value="Genomic_DNA"/>
</dbReference>
<evidence type="ECO:0000313" key="3">
    <source>
        <dbReference type="Proteomes" id="UP000722485"/>
    </source>
</evidence>